<dbReference type="AlphaFoldDB" id="A0A8H6RQ73"/>
<comment type="caution">
    <text evidence="1">The sequence shown here is derived from an EMBL/GenBank/DDBJ whole genome shotgun (WGS) entry which is preliminary data.</text>
</comment>
<organism evidence="1 2">
    <name type="scientific">Pseudocercospora fuligena</name>
    <dbReference type="NCBI Taxonomy" id="685502"/>
    <lineage>
        <taxon>Eukaryota</taxon>
        <taxon>Fungi</taxon>
        <taxon>Dikarya</taxon>
        <taxon>Ascomycota</taxon>
        <taxon>Pezizomycotina</taxon>
        <taxon>Dothideomycetes</taxon>
        <taxon>Dothideomycetidae</taxon>
        <taxon>Mycosphaerellales</taxon>
        <taxon>Mycosphaerellaceae</taxon>
        <taxon>Pseudocercospora</taxon>
    </lineage>
</organism>
<keyword evidence="2" id="KW-1185">Reference proteome</keyword>
<dbReference type="EMBL" id="JABCIY010000047">
    <property type="protein sequence ID" value="KAF7194903.1"/>
    <property type="molecule type" value="Genomic_DNA"/>
</dbReference>
<evidence type="ECO:0000313" key="2">
    <source>
        <dbReference type="Proteomes" id="UP000660729"/>
    </source>
</evidence>
<dbReference type="OrthoDB" id="3650500at2759"/>
<sequence>MRMSCEDSILHVITKTFLHSSRACFPAESHFRSKFYDVISSKQNKEMANTAAAVTSTSSAAARVFAIPELLENIILEVMHNPEYPQPCCANAWLERFRETYVTDSFAGKRVSRGFNQVIIGSSKIQDAILAPRISERVQGMAPSLYRTWWLGNVSWLVSEMDVRRNTVYIRGPHHEFNRSETISTEMEASWRQVKCLPNGGNPIQIELVETKGGTLVPDARSKSLQIDENYTLGELYEEMAAMCEGSRYRF</sequence>
<dbReference type="Proteomes" id="UP000660729">
    <property type="component" value="Unassembled WGS sequence"/>
</dbReference>
<evidence type="ECO:0000313" key="1">
    <source>
        <dbReference type="EMBL" id="KAF7194903.1"/>
    </source>
</evidence>
<proteinExistence type="predicted"/>
<protein>
    <submittedName>
        <fullName evidence="1">Uncharacterized protein</fullName>
    </submittedName>
</protein>
<name>A0A8H6RQ73_9PEZI</name>
<gene>
    <name evidence="1" type="ORF">HII31_03740</name>
</gene>
<reference evidence="1" key="1">
    <citation type="submission" date="2020-04" db="EMBL/GenBank/DDBJ databases">
        <title>Draft genome resource of the tomato pathogen Pseudocercospora fuligena.</title>
        <authorList>
            <person name="Zaccaron A."/>
        </authorList>
    </citation>
    <scope>NUCLEOTIDE SEQUENCE</scope>
    <source>
        <strain evidence="1">PF001</strain>
    </source>
</reference>
<accession>A0A8H6RQ73</accession>